<evidence type="ECO:0000256" key="6">
    <source>
        <dbReference type="ARBA" id="ARBA00022664"/>
    </source>
</evidence>
<dbReference type="GO" id="GO:0000398">
    <property type="term" value="P:mRNA splicing, via spliceosome"/>
    <property type="evidence" value="ECO:0007669"/>
    <property type="project" value="TreeGrafter"/>
</dbReference>
<evidence type="ECO:0000256" key="7">
    <source>
        <dbReference type="ARBA" id="ARBA00022723"/>
    </source>
</evidence>
<evidence type="ECO:0000259" key="14">
    <source>
        <dbReference type="SMART" id="SM01124"/>
    </source>
</evidence>
<proteinExistence type="inferred from homology"/>
<dbReference type="InterPro" id="IPR029052">
    <property type="entry name" value="Metallo-depent_PP-like"/>
</dbReference>
<dbReference type="Pfam" id="PF05011">
    <property type="entry name" value="DBR1"/>
    <property type="match status" value="1"/>
</dbReference>
<dbReference type="EMBL" id="LODT01000028">
    <property type="protein sequence ID" value="KYQ92955.1"/>
    <property type="molecule type" value="Genomic_DNA"/>
</dbReference>
<evidence type="ECO:0000256" key="8">
    <source>
        <dbReference type="ARBA" id="ARBA00022801"/>
    </source>
</evidence>
<evidence type="ECO:0000256" key="11">
    <source>
        <dbReference type="ARBA" id="ARBA00023211"/>
    </source>
</evidence>
<evidence type="ECO:0000256" key="4">
    <source>
        <dbReference type="ARBA" id="ARBA00004123"/>
    </source>
</evidence>
<protein>
    <submittedName>
        <fullName evidence="15">Debranching enzyme</fullName>
    </submittedName>
</protein>
<keyword evidence="9" id="KW-0862">Zinc</keyword>
<dbReference type="Gene3D" id="3.60.21.10">
    <property type="match status" value="1"/>
</dbReference>
<dbReference type="CDD" id="cd00844">
    <property type="entry name" value="MPP_Dbr1_N"/>
    <property type="match status" value="1"/>
</dbReference>
<dbReference type="GO" id="GO:0005634">
    <property type="term" value="C:nucleus"/>
    <property type="evidence" value="ECO:0007669"/>
    <property type="project" value="UniProtKB-SubCell"/>
</dbReference>
<evidence type="ECO:0000256" key="13">
    <source>
        <dbReference type="SAM" id="MobiDB-lite"/>
    </source>
</evidence>
<comment type="cofactor">
    <cofactor evidence="1">
        <name>Mn(2+)</name>
        <dbReference type="ChEBI" id="CHEBI:29035"/>
    </cofactor>
</comment>
<dbReference type="InterPro" id="IPR004843">
    <property type="entry name" value="Calcineurin-like_PHP"/>
</dbReference>
<keyword evidence="11" id="KW-0464">Manganese</keyword>
<evidence type="ECO:0000313" key="16">
    <source>
        <dbReference type="Proteomes" id="UP000076078"/>
    </source>
</evidence>
<accession>A0A151ZGA1</accession>
<dbReference type="SMART" id="SM01124">
    <property type="entry name" value="DBR1"/>
    <property type="match status" value="1"/>
</dbReference>
<evidence type="ECO:0000256" key="9">
    <source>
        <dbReference type="ARBA" id="ARBA00022833"/>
    </source>
</evidence>
<comment type="caution">
    <text evidence="15">The sequence shown here is derived from an EMBL/GenBank/DDBJ whole genome shotgun (WGS) entry which is preliminary data.</text>
</comment>
<dbReference type="InterPro" id="IPR041816">
    <property type="entry name" value="Dbr1_N"/>
</dbReference>
<dbReference type="OrthoDB" id="407609at2759"/>
<keyword evidence="7" id="KW-0479">Metal-binding</keyword>
<keyword evidence="16" id="KW-1185">Reference proteome</keyword>
<dbReference type="FunFam" id="3.60.21.10:FF:000035">
    <property type="entry name" value="Lariat debranching enzyme"/>
    <property type="match status" value="1"/>
</dbReference>
<sequence>MRIAIEGCCHGEVETIYNSLVHIEQKTNSKIDLLLCCGDYEALRNQSDLKSLAVKDKYRQMGSFYKYYSGELVAPILTLVIGGNHESSNYFSELPNGGWLAPNIYYMGRSGVVTFGGLRIMGISGIYKQYDYQKGYYERKPFSEDHIRSIYHVREMDILKLSALSVPRLDIAFSHDWPLSIVEYGNKAKLLKQKKGFEEDINKDALGNPATLQLLRLHKPKFWFSGHCHVKFPAVYPHTTKQDQQNSNENLTANTSDNDDSNNVLETRFLALDKVLPNRDFLQVLDFEAKGSLKLCYDIQWLLILAKTQAQVKQHTKSTASPLNPNDFKNLYTVEEIERFEGRFELLHQLKNPNNNNKEFSKQDILEIPKNFVQNAYCHNANDLKNICAFDDPYFDNPQEIVLNNLINVLSSNTEINEETLKQLNVETFSKSVSQQNKKIKYVDDSEINIDD</sequence>
<keyword evidence="12" id="KW-0539">Nucleus</keyword>
<dbReference type="InParanoid" id="A0A151ZGA1"/>
<evidence type="ECO:0000256" key="10">
    <source>
        <dbReference type="ARBA" id="ARBA00023004"/>
    </source>
</evidence>
<evidence type="ECO:0000256" key="2">
    <source>
        <dbReference type="ARBA" id="ARBA00001947"/>
    </source>
</evidence>
<organism evidence="15 16">
    <name type="scientific">Tieghemostelium lacteum</name>
    <name type="common">Slime mold</name>
    <name type="synonym">Dictyostelium lacteum</name>
    <dbReference type="NCBI Taxonomy" id="361077"/>
    <lineage>
        <taxon>Eukaryota</taxon>
        <taxon>Amoebozoa</taxon>
        <taxon>Evosea</taxon>
        <taxon>Eumycetozoa</taxon>
        <taxon>Dictyostelia</taxon>
        <taxon>Dictyosteliales</taxon>
        <taxon>Raperosteliaceae</taxon>
        <taxon>Tieghemostelium</taxon>
    </lineage>
</organism>
<dbReference type="AlphaFoldDB" id="A0A151ZGA1"/>
<dbReference type="PANTHER" id="PTHR12849">
    <property type="entry name" value="RNA LARIAT DEBRANCHING ENZYME"/>
    <property type="match status" value="1"/>
</dbReference>
<feature type="region of interest" description="Disordered" evidence="13">
    <location>
        <begin position="240"/>
        <end position="259"/>
    </location>
</feature>
<name>A0A151ZGA1_TIELA</name>
<dbReference type="STRING" id="361077.A0A151ZGA1"/>
<dbReference type="OMA" id="CHGEIET"/>
<feature type="compositionally biased region" description="Polar residues" evidence="13">
    <location>
        <begin position="242"/>
        <end position="255"/>
    </location>
</feature>
<comment type="similarity">
    <text evidence="5">Belongs to the lariat debranching enzyme family.</text>
</comment>
<dbReference type="PANTHER" id="PTHR12849:SF0">
    <property type="entry name" value="LARIAT DEBRANCHING ENZYME"/>
    <property type="match status" value="1"/>
</dbReference>
<evidence type="ECO:0000313" key="15">
    <source>
        <dbReference type="EMBL" id="KYQ92955.1"/>
    </source>
</evidence>
<evidence type="ECO:0000256" key="5">
    <source>
        <dbReference type="ARBA" id="ARBA00006045"/>
    </source>
</evidence>
<dbReference type="SUPFAM" id="SSF56300">
    <property type="entry name" value="Metallo-dependent phosphatases"/>
    <property type="match status" value="1"/>
</dbReference>
<keyword evidence="8" id="KW-0378">Hydrolase</keyword>
<reference evidence="15 16" key="1">
    <citation type="submission" date="2015-12" db="EMBL/GenBank/DDBJ databases">
        <title>Dictyostelia acquired genes for synthesis and detection of signals that induce cell-type specialization by lateral gene transfer from prokaryotes.</title>
        <authorList>
            <person name="Gloeckner G."/>
            <person name="Schaap P."/>
        </authorList>
    </citation>
    <scope>NUCLEOTIDE SEQUENCE [LARGE SCALE GENOMIC DNA]</scope>
    <source>
        <strain evidence="15 16">TK</strain>
    </source>
</reference>
<gene>
    <name evidence="15" type="ORF">DLAC_05555</name>
</gene>
<dbReference type="Pfam" id="PF00149">
    <property type="entry name" value="Metallophos"/>
    <property type="match status" value="1"/>
</dbReference>
<evidence type="ECO:0000256" key="12">
    <source>
        <dbReference type="ARBA" id="ARBA00023242"/>
    </source>
</evidence>
<comment type="cofactor">
    <cofactor evidence="3">
        <name>Fe(2+)</name>
        <dbReference type="ChEBI" id="CHEBI:29033"/>
    </cofactor>
</comment>
<dbReference type="GO" id="GO:0046872">
    <property type="term" value="F:metal ion binding"/>
    <property type="evidence" value="ECO:0007669"/>
    <property type="project" value="UniProtKB-KW"/>
</dbReference>
<evidence type="ECO:0000256" key="3">
    <source>
        <dbReference type="ARBA" id="ARBA00001954"/>
    </source>
</evidence>
<keyword evidence="6" id="KW-0507">mRNA processing</keyword>
<dbReference type="FunCoup" id="A0A151ZGA1">
    <property type="interactions" value="812"/>
</dbReference>
<keyword evidence="10" id="KW-0408">Iron</keyword>
<comment type="subcellular location">
    <subcellularLocation>
        <location evidence="4">Nucleus</location>
    </subcellularLocation>
</comment>
<dbReference type="InterPro" id="IPR007708">
    <property type="entry name" value="DBR1_C"/>
</dbReference>
<dbReference type="GO" id="GO:0008419">
    <property type="term" value="F:RNA lariat debranching enzyme activity"/>
    <property type="evidence" value="ECO:0007669"/>
    <property type="project" value="TreeGrafter"/>
</dbReference>
<feature type="domain" description="Lariat debranching enzyme C-terminal" evidence="14">
    <location>
        <begin position="253"/>
        <end position="413"/>
    </location>
</feature>
<dbReference type="Proteomes" id="UP000076078">
    <property type="component" value="Unassembled WGS sequence"/>
</dbReference>
<evidence type="ECO:0000256" key="1">
    <source>
        <dbReference type="ARBA" id="ARBA00001936"/>
    </source>
</evidence>
<comment type="cofactor">
    <cofactor evidence="2">
        <name>Zn(2+)</name>
        <dbReference type="ChEBI" id="CHEBI:29105"/>
    </cofactor>
</comment>